<reference evidence="1" key="1">
    <citation type="submission" date="2023-10" db="EMBL/GenBank/DDBJ databases">
        <authorList>
            <person name="Chen Y."/>
            <person name="Shah S."/>
            <person name="Dougan E. K."/>
            <person name="Thang M."/>
            <person name="Chan C."/>
        </authorList>
    </citation>
    <scope>NUCLEOTIDE SEQUENCE [LARGE SCALE GENOMIC DNA]</scope>
</reference>
<dbReference type="EMBL" id="CAUYUJ010003980">
    <property type="protein sequence ID" value="CAK0807675.1"/>
    <property type="molecule type" value="Genomic_DNA"/>
</dbReference>
<name>A0ABN9QNF2_9DINO</name>
<organism evidence="1 2">
    <name type="scientific">Prorocentrum cordatum</name>
    <dbReference type="NCBI Taxonomy" id="2364126"/>
    <lineage>
        <taxon>Eukaryota</taxon>
        <taxon>Sar</taxon>
        <taxon>Alveolata</taxon>
        <taxon>Dinophyceae</taxon>
        <taxon>Prorocentrales</taxon>
        <taxon>Prorocentraceae</taxon>
        <taxon>Prorocentrum</taxon>
    </lineage>
</organism>
<proteinExistence type="predicted"/>
<dbReference type="Proteomes" id="UP001189429">
    <property type="component" value="Unassembled WGS sequence"/>
</dbReference>
<evidence type="ECO:0000313" key="1">
    <source>
        <dbReference type="EMBL" id="CAK0807675.1"/>
    </source>
</evidence>
<evidence type="ECO:0000313" key="2">
    <source>
        <dbReference type="Proteomes" id="UP001189429"/>
    </source>
</evidence>
<keyword evidence="2" id="KW-1185">Reference proteome</keyword>
<gene>
    <name evidence="1" type="ORF">PCOR1329_LOCUS13476</name>
</gene>
<comment type="caution">
    <text evidence="1">The sequence shown here is derived from an EMBL/GenBank/DDBJ whole genome shotgun (WGS) entry which is preliminary data.</text>
</comment>
<accession>A0ABN9QNF2</accession>
<protein>
    <submittedName>
        <fullName evidence="1">Uncharacterized protein</fullName>
    </submittedName>
</protein>
<sequence>MEISPIDDHRVLRAVQSLCPAGTFRFGSRSAQDERYAKRVYHAPRLTARIRCLQTVTRTRHDSESIEEVDVEVMPSKKFSKWRSSLSEGRATEYGWAFSFRSCVV</sequence>